<dbReference type="PROSITE" id="PS50853">
    <property type="entry name" value="FN3"/>
    <property type="match status" value="1"/>
</dbReference>
<evidence type="ECO:0000313" key="2">
    <source>
        <dbReference type="EMBL" id="RCK81604.1"/>
    </source>
</evidence>
<dbReference type="Proteomes" id="UP000252355">
    <property type="component" value="Unassembled WGS sequence"/>
</dbReference>
<proteinExistence type="predicted"/>
<dbReference type="Gene3D" id="2.60.40.10">
    <property type="entry name" value="Immunoglobulins"/>
    <property type="match status" value="3"/>
</dbReference>
<sequence>MAGVFLLMMFSLYGCTTGVKRDPGLTDFEAPNIPTNVVGIGKERAILLTWSANTEADLVGYRIYRSSSSGGPFTLIATVGKMAAPSYLDNDNQNGLVNDQYYYYKISAFDTQGKESDLSRTNAVQARAGLPVEERPPRVVNIKVRASQDTVYVAWDKVTAAHVKGYNIYRGLSTSAGGVQWISSVPQDTPGFVDNSVTKTSAEQYTYIIRSFNENYTESENSDPVQVTLRSGDDTIPGIPYDVAVSNDIDPVVSWHKPMYNEDGSPIFDGNNPTLDLDAYLIFRANPNDRLFSLVGIVEDNGSANLTQSFKDVNGTPYNLYAVRVIDRNGNISKMSSIVTQSADADIPHIPTGVKAWSSTSTEAGIKLAWNAARNATSYNIYFSTVADGGYTKMITGQPQWLETSPYVINTYPSNFQQNPDKKGQKLEFGVPYFFKVSAVSASGKESDLSSYVKAYPGGLWVGILEGENPNWNFNNRNAVTGSIANSYLIYNNKDYPHIDYYSGAGVALLIADTVGTPGNGDAYEFGVGGFFSNEYFNLPTPVGGTYRFNVYAYYYPHTSGGNWRLQIRENGVIASTLLEKDINGYGPINKGRTQMALGQIILNDGVAGVDLELTALSAGAGGGANLFLDSIVFVRAP</sequence>
<accession>A0A367ZTX7</accession>
<dbReference type="AlphaFoldDB" id="A0A367ZTX7"/>
<name>A0A367ZTX7_9BACT</name>
<protein>
    <recommendedName>
        <fullName evidence="1">Fibronectin type-III domain-containing protein</fullName>
    </recommendedName>
</protein>
<comment type="caution">
    <text evidence="2">The sequence shown here is derived from an EMBL/GenBank/DDBJ whole genome shotgun (WGS) entry which is preliminary data.</text>
</comment>
<evidence type="ECO:0000259" key="1">
    <source>
        <dbReference type="PROSITE" id="PS50853"/>
    </source>
</evidence>
<dbReference type="EMBL" id="QOQW01000001">
    <property type="protein sequence ID" value="RCK81604.1"/>
    <property type="molecule type" value="Genomic_DNA"/>
</dbReference>
<dbReference type="SUPFAM" id="SSF49265">
    <property type="entry name" value="Fibronectin type III"/>
    <property type="match status" value="3"/>
</dbReference>
<dbReference type="InterPro" id="IPR013783">
    <property type="entry name" value="Ig-like_fold"/>
</dbReference>
<dbReference type="SMART" id="SM00060">
    <property type="entry name" value="FN3"/>
    <property type="match status" value="3"/>
</dbReference>
<evidence type="ECO:0000313" key="3">
    <source>
        <dbReference type="Proteomes" id="UP000252355"/>
    </source>
</evidence>
<reference evidence="2 3" key="1">
    <citation type="submission" date="2018-05" db="EMBL/GenBank/DDBJ databases">
        <title>A metagenomic window into the 2 km-deep terrestrial subsurface aquifer revealed taxonomically and functionally diverse microbial community comprising novel uncultured bacterial lineages.</title>
        <authorList>
            <person name="Kadnikov V.V."/>
            <person name="Mardanov A.V."/>
            <person name="Beletsky A.V."/>
            <person name="Banks D."/>
            <person name="Pimenov N.V."/>
            <person name="Frank Y.A."/>
            <person name="Karnachuk O.V."/>
            <person name="Ravin N.V."/>
        </authorList>
    </citation>
    <scope>NUCLEOTIDE SEQUENCE [LARGE SCALE GENOMIC DNA]</scope>
    <source>
        <strain evidence="2">BY5</strain>
    </source>
</reference>
<dbReference type="InterPro" id="IPR003961">
    <property type="entry name" value="FN3_dom"/>
</dbReference>
<organism evidence="2 3">
    <name type="scientific">Candidatus Ozemobacter sibiricus</name>
    <dbReference type="NCBI Taxonomy" id="2268124"/>
    <lineage>
        <taxon>Bacteria</taxon>
        <taxon>Candidatus Ozemobacteria</taxon>
        <taxon>Candidatus Ozemobacterales</taxon>
        <taxon>Candidatus Ozemobacteraceae</taxon>
        <taxon>Candidatus Ozemobacter</taxon>
    </lineage>
</organism>
<gene>
    <name evidence="2" type="ORF">OZSIB_0738</name>
</gene>
<dbReference type="InterPro" id="IPR036116">
    <property type="entry name" value="FN3_sf"/>
</dbReference>
<feature type="domain" description="Fibronectin type-III" evidence="1">
    <location>
        <begin position="30"/>
        <end position="129"/>
    </location>
</feature>